<dbReference type="EMBL" id="JAMPKK010000018">
    <property type="protein sequence ID" value="MEP0864868.1"/>
    <property type="molecule type" value="Genomic_DNA"/>
</dbReference>
<comment type="caution">
    <text evidence="5">The sequence shown here is derived from an EMBL/GenBank/DDBJ whole genome shotgun (WGS) entry which is preliminary data.</text>
</comment>
<proteinExistence type="inferred from homology"/>
<reference evidence="5 6" key="1">
    <citation type="submission" date="2022-04" db="EMBL/GenBank/DDBJ databases">
        <title>Positive selection, recombination, and allopatry shape intraspecific diversity of widespread and dominant cyanobacteria.</title>
        <authorList>
            <person name="Wei J."/>
            <person name="Shu W."/>
            <person name="Hu C."/>
        </authorList>
    </citation>
    <scope>NUCLEOTIDE SEQUENCE [LARGE SCALE GENOMIC DNA]</scope>
    <source>
        <strain evidence="5 6">GB2-A5</strain>
    </source>
</reference>
<dbReference type="PANTHER" id="PTHR10695">
    <property type="entry name" value="DEPHOSPHO-COA KINASE-RELATED"/>
    <property type="match status" value="1"/>
</dbReference>
<keyword evidence="2 3" id="KW-0067">ATP-binding</keyword>
<comment type="catalytic activity">
    <reaction evidence="3">
        <text>3'-dephospho-CoA + ATP = ADP + CoA + H(+)</text>
        <dbReference type="Rhea" id="RHEA:18245"/>
        <dbReference type="ChEBI" id="CHEBI:15378"/>
        <dbReference type="ChEBI" id="CHEBI:30616"/>
        <dbReference type="ChEBI" id="CHEBI:57287"/>
        <dbReference type="ChEBI" id="CHEBI:57328"/>
        <dbReference type="ChEBI" id="CHEBI:456216"/>
        <dbReference type="EC" id="2.7.1.24"/>
    </reaction>
</comment>
<organism evidence="5 6">
    <name type="scientific">Funiculus sociatus GB2-A5</name>
    <dbReference type="NCBI Taxonomy" id="2933946"/>
    <lineage>
        <taxon>Bacteria</taxon>
        <taxon>Bacillati</taxon>
        <taxon>Cyanobacteriota</taxon>
        <taxon>Cyanophyceae</taxon>
        <taxon>Coleofasciculales</taxon>
        <taxon>Coleofasciculaceae</taxon>
        <taxon>Funiculus</taxon>
    </lineage>
</organism>
<comment type="subcellular location">
    <subcellularLocation>
        <location evidence="3">Cytoplasm</location>
    </subcellularLocation>
</comment>
<keyword evidence="3" id="KW-0173">Coenzyme A biosynthesis</keyword>
<dbReference type="EC" id="2.7.1.24" evidence="3 4"/>
<comment type="function">
    <text evidence="3">Catalyzes the phosphorylation of the 3'-hydroxyl group of dephosphocoenzyme A to form coenzyme A.</text>
</comment>
<keyword evidence="1 3" id="KW-0547">Nucleotide-binding</keyword>
<comment type="pathway">
    <text evidence="3">Cofactor biosynthesis; coenzyme A biosynthesis; CoA from (R)-pantothenate: step 5/5.</text>
</comment>
<keyword evidence="3 5" id="KW-0808">Transferase</keyword>
<feature type="binding site" evidence="3">
    <location>
        <begin position="17"/>
        <end position="22"/>
    </location>
    <ligand>
        <name>ATP</name>
        <dbReference type="ChEBI" id="CHEBI:30616"/>
    </ligand>
</feature>
<keyword evidence="3 5" id="KW-0418">Kinase</keyword>
<dbReference type="PROSITE" id="PS51219">
    <property type="entry name" value="DPCK"/>
    <property type="match status" value="1"/>
</dbReference>
<evidence type="ECO:0000256" key="3">
    <source>
        <dbReference type="HAMAP-Rule" id="MF_00376"/>
    </source>
</evidence>
<dbReference type="CDD" id="cd02022">
    <property type="entry name" value="DPCK"/>
    <property type="match status" value="1"/>
</dbReference>
<dbReference type="GO" id="GO:0004140">
    <property type="term" value="F:dephospho-CoA kinase activity"/>
    <property type="evidence" value="ECO:0007669"/>
    <property type="project" value="UniProtKB-EC"/>
</dbReference>
<evidence type="ECO:0000313" key="5">
    <source>
        <dbReference type="EMBL" id="MEP0864868.1"/>
    </source>
</evidence>
<dbReference type="Pfam" id="PF01121">
    <property type="entry name" value="CoaE"/>
    <property type="match status" value="1"/>
</dbReference>
<protein>
    <recommendedName>
        <fullName evidence="3 4">Dephospho-CoA kinase</fullName>
        <ecNumber evidence="3 4">2.7.1.24</ecNumber>
    </recommendedName>
    <alternativeName>
        <fullName evidence="3">Dephosphocoenzyme A kinase</fullName>
    </alternativeName>
</protein>
<evidence type="ECO:0000313" key="6">
    <source>
        <dbReference type="Proteomes" id="UP001442494"/>
    </source>
</evidence>
<keyword evidence="6" id="KW-1185">Reference proteome</keyword>
<dbReference type="PANTHER" id="PTHR10695:SF46">
    <property type="entry name" value="BIFUNCTIONAL COENZYME A SYNTHASE-RELATED"/>
    <property type="match status" value="1"/>
</dbReference>
<dbReference type="NCBIfam" id="TIGR00152">
    <property type="entry name" value="dephospho-CoA kinase"/>
    <property type="match status" value="1"/>
</dbReference>
<dbReference type="Gene3D" id="3.40.50.300">
    <property type="entry name" value="P-loop containing nucleotide triphosphate hydrolases"/>
    <property type="match status" value="1"/>
</dbReference>
<gene>
    <name evidence="3 5" type="primary">coaE</name>
    <name evidence="5" type="ORF">NDI37_10340</name>
</gene>
<dbReference type="RefSeq" id="WP_190425579.1">
    <property type="nucleotide sequence ID" value="NZ_JAMPKK010000018.1"/>
</dbReference>
<dbReference type="HAMAP" id="MF_00376">
    <property type="entry name" value="Dephospho_CoA_kinase"/>
    <property type="match status" value="1"/>
</dbReference>
<evidence type="ECO:0000256" key="4">
    <source>
        <dbReference type="NCBIfam" id="TIGR00152"/>
    </source>
</evidence>
<evidence type="ECO:0000256" key="1">
    <source>
        <dbReference type="ARBA" id="ARBA00022741"/>
    </source>
</evidence>
<evidence type="ECO:0000256" key="2">
    <source>
        <dbReference type="ARBA" id="ARBA00022840"/>
    </source>
</evidence>
<comment type="similarity">
    <text evidence="3">Belongs to the CoaE family.</text>
</comment>
<accession>A0ABV0JNA7</accession>
<name>A0ABV0JNA7_9CYAN</name>
<dbReference type="Proteomes" id="UP001442494">
    <property type="component" value="Unassembled WGS sequence"/>
</dbReference>
<dbReference type="InterPro" id="IPR001977">
    <property type="entry name" value="Depp_CoAkinase"/>
</dbReference>
<dbReference type="SUPFAM" id="SSF52540">
    <property type="entry name" value="P-loop containing nucleoside triphosphate hydrolases"/>
    <property type="match status" value="1"/>
</dbReference>
<keyword evidence="3" id="KW-0963">Cytoplasm</keyword>
<dbReference type="InterPro" id="IPR027417">
    <property type="entry name" value="P-loop_NTPase"/>
</dbReference>
<sequence>MNNDDKRRIIGLTGGIGTGKTTVSNYLASVYNLPILDADVYARDAVKVGSTILNLIAERYGLDILLPDGTLDRGRLGNVVFNNFEERRWLEQQIHPFVRDRIVEAIDNFNLHPTVVLVVPLLFEAEMTDLCTEVWVVSCSQQQQIQRLIQRDRLTFEQAQLRINSQMPIDQKCAKADVVLDNSSTLEFLLQQVDAAIKSFEC</sequence>